<dbReference type="Gene3D" id="3.90.1580.10">
    <property type="entry name" value="paralog of FGE (formylglycine-generating enzyme)"/>
    <property type="match status" value="1"/>
</dbReference>
<keyword evidence="4" id="KW-1185">Reference proteome</keyword>
<reference evidence="3 4" key="1">
    <citation type="submission" date="2020-12" db="EMBL/GenBank/DDBJ databases">
        <title>Sulforoseuscoccus oceanibium gen. nov., sp. nov., a representative of the phylum Verrucomicrobia with special cytoplasmic membrane, and proposal of Sulforoseuscoccusaceae fam. nov.</title>
        <authorList>
            <person name="Xi F."/>
        </authorList>
    </citation>
    <scope>NUCLEOTIDE SEQUENCE [LARGE SCALE GENOMIC DNA]</scope>
    <source>
        <strain evidence="3 4">T37</strain>
    </source>
</reference>
<feature type="region of interest" description="Disordered" evidence="1">
    <location>
        <begin position="210"/>
        <end position="339"/>
    </location>
</feature>
<dbReference type="SUPFAM" id="SSF56436">
    <property type="entry name" value="C-type lectin-like"/>
    <property type="match status" value="1"/>
</dbReference>
<dbReference type="SMART" id="SM00054">
    <property type="entry name" value="EFh"/>
    <property type="match status" value="3"/>
</dbReference>
<protein>
    <submittedName>
        <fullName evidence="3">SUMF1/EgtB/PvdO family nonheme iron enzyme</fullName>
    </submittedName>
</protein>
<dbReference type="RefSeq" id="WP_164362772.1">
    <property type="nucleotide sequence ID" value="NZ_CP066776.1"/>
</dbReference>
<feature type="domain" description="EF-hand" evidence="2">
    <location>
        <begin position="266"/>
        <end position="301"/>
    </location>
</feature>
<feature type="compositionally biased region" description="Basic and acidic residues" evidence="1">
    <location>
        <begin position="254"/>
        <end position="295"/>
    </location>
</feature>
<name>A0A6B3LAP3_9BACT</name>
<evidence type="ECO:0000259" key="2">
    <source>
        <dbReference type="PROSITE" id="PS50222"/>
    </source>
</evidence>
<dbReference type="PROSITE" id="PS00018">
    <property type="entry name" value="EF_HAND_1"/>
    <property type="match status" value="1"/>
</dbReference>
<dbReference type="PANTHER" id="PTHR23150">
    <property type="entry name" value="SULFATASE MODIFYING FACTOR 1, 2"/>
    <property type="match status" value="1"/>
</dbReference>
<dbReference type="Proteomes" id="UP000475117">
    <property type="component" value="Chromosome"/>
</dbReference>
<dbReference type="KEGG" id="soa:G3M56_005825"/>
<feature type="compositionally biased region" description="Basic and acidic residues" evidence="1">
    <location>
        <begin position="303"/>
        <end position="312"/>
    </location>
</feature>
<dbReference type="AlphaFoldDB" id="A0A6B3LAP3"/>
<dbReference type="Pfam" id="PF03781">
    <property type="entry name" value="FGE-sulfatase"/>
    <property type="match status" value="1"/>
</dbReference>
<gene>
    <name evidence="3" type="ORF">G3M56_005825</name>
</gene>
<dbReference type="Pfam" id="PF13202">
    <property type="entry name" value="EF-hand_5"/>
    <property type="match status" value="4"/>
</dbReference>
<dbReference type="InterPro" id="IPR002048">
    <property type="entry name" value="EF_hand_dom"/>
</dbReference>
<dbReference type="GO" id="GO:0120147">
    <property type="term" value="F:formylglycine-generating oxidase activity"/>
    <property type="evidence" value="ECO:0007669"/>
    <property type="project" value="TreeGrafter"/>
</dbReference>
<organism evidence="3 4">
    <name type="scientific">Sulfuriroseicoccus oceanibius</name>
    <dbReference type="NCBI Taxonomy" id="2707525"/>
    <lineage>
        <taxon>Bacteria</taxon>
        <taxon>Pseudomonadati</taxon>
        <taxon>Verrucomicrobiota</taxon>
        <taxon>Verrucomicrobiia</taxon>
        <taxon>Verrucomicrobiales</taxon>
        <taxon>Verrucomicrobiaceae</taxon>
        <taxon>Sulfuriroseicoccus</taxon>
    </lineage>
</organism>
<accession>A0A6B3LAP3</accession>
<feature type="region of interest" description="Disordered" evidence="1">
    <location>
        <begin position="648"/>
        <end position="675"/>
    </location>
</feature>
<dbReference type="PANTHER" id="PTHR23150:SF19">
    <property type="entry name" value="FORMYLGLYCINE-GENERATING ENZYME"/>
    <property type="match status" value="1"/>
</dbReference>
<dbReference type="InterPro" id="IPR051043">
    <property type="entry name" value="Sulfatase_Mod_Factor_Kinase"/>
</dbReference>
<evidence type="ECO:0000313" key="4">
    <source>
        <dbReference type="Proteomes" id="UP000475117"/>
    </source>
</evidence>
<dbReference type="InterPro" id="IPR005532">
    <property type="entry name" value="SUMF_dom"/>
</dbReference>
<evidence type="ECO:0000313" key="3">
    <source>
        <dbReference type="EMBL" id="QQL46099.1"/>
    </source>
</evidence>
<dbReference type="PROSITE" id="PS50222">
    <property type="entry name" value="EF_HAND_2"/>
    <property type="match status" value="1"/>
</dbReference>
<dbReference type="InterPro" id="IPR042095">
    <property type="entry name" value="SUMF_sf"/>
</dbReference>
<dbReference type="GO" id="GO:0005509">
    <property type="term" value="F:calcium ion binding"/>
    <property type="evidence" value="ECO:0007669"/>
    <property type="project" value="InterPro"/>
</dbReference>
<proteinExistence type="predicted"/>
<dbReference type="Gene3D" id="1.10.238.10">
    <property type="entry name" value="EF-hand"/>
    <property type="match status" value="3"/>
</dbReference>
<dbReference type="InterPro" id="IPR016187">
    <property type="entry name" value="CTDL_fold"/>
</dbReference>
<dbReference type="EMBL" id="CP066776">
    <property type="protein sequence ID" value="QQL46099.1"/>
    <property type="molecule type" value="Genomic_DNA"/>
</dbReference>
<dbReference type="SUPFAM" id="SSF47473">
    <property type="entry name" value="EF-hand"/>
    <property type="match status" value="3"/>
</dbReference>
<dbReference type="InterPro" id="IPR018247">
    <property type="entry name" value="EF_Hand_1_Ca_BS"/>
</dbReference>
<sequence length="723" mass="79248">MTTHSLTQNAAHVALATLLACSPSLLIAQQRDGAPPHAPAEINGVKGSSILKLLGAKQEDGIDRKILSHYVDHFDRVDTNGDGFHSAQEYVENAGYKTRASRAGIFGAADSNRDGKVSKSEYILNRIITDEGKALISAMDDNGDGKTSEQEFLNNAPLTDKELARNVFDTLDRENSGFLATHQYLRVWGQWARSGKADADTRIARMEQRLETGASDTEPAPDRPTRPARASGERPQGGPPQGQRPSPANLLTRFDSDGDGKLRGDEIPERMKARLDHIDRNGDGIVTKDELERMGPPKSGQRPPREGNDERPTPTAPSKAGKPEKRPAESRSQIFDRSARLAKIDRNRDGRISKDEYRTHGPAALFAELDADHDGFLSTQESRWMMTFEPIPGGTFEMGSDHERSAGPAHQVEISAFSMGTTEVTTAQYCQYLNAALNAGEITVKLGDASGGGVRIFVSIPAYEVIGAPGSKFAGKTFTILSPVAGLSHVKLDGHPINIPEHPLNQSWIDYSPETHKFSVRPGFEDWPAVNIRWYGAKAFADHYGLDLPSEAQWEYAAKGGQNFRWASSTGEISGKLANFKCFASNTRHPSTDAVDEPEKWAGFRLPVGSYPANPFGLYDLGGNVWEWTGDWYSDDFYQLCKDQGTVRDPINRDGDEPPADAKGGPSGGTTHDARVVRGGSYQYHQATLSTTYRMPLYPFRGNDHFGFRVVSMSPESTTTRQP</sequence>
<dbReference type="InterPro" id="IPR011992">
    <property type="entry name" value="EF-hand-dom_pair"/>
</dbReference>
<evidence type="ECO:0000256" key="1">
    <source>
        <dbReference type="SAM" id="MobiDB-lite"/>
    </source>
</evidence>